<dbReference type="Pfam" id="PF14432">
    <property type="entry name" value="DYW_deaminase"/>
    <property type="match status" value="1"/>
</dbReference>
<evidence type="ECO:0000256" key="13">
    <source>
        <dbReference type="SAM" id="MobiDB-lite"/>
    </source>
</evidence>
<dbReference type="PANTHER" id="PTHR47926:SF452">
    <property type="entry name" value="PENTATRICOPEPTIDE REPEAT-CONTAINING PROTEIN"/>
    <property type="match status" value="1"/>
</dbReference>
<dbReference type="InterPro" id="IPR036788">
    <property type="entry name" value="T_IF-3_C_sf"/>
</dbReference>
<dbReference type="InterPro" id="IPR046848">
    <property type="entry name" value="E_motif"/>
</dbReference>
<feature type="region of interest" description="Disordered" evidence="13">
    <location>
        <begin position="327"/>
        <end position="386"/>
    </location>
</feature>
<feature type="compositionally biased region" description="Pro residues" evidence="13">
    <location>
        <begin position="94"/>
        <end position="103"/>
    </location>
</feature>
<feature type="domain" description="Translation initiation factor 3 N-terminal" evidence="15">
    <location>
        <begin position="1236"/>
        <end position="1302"/>
    </location>
</feature>
<sequence length="1430" mass="157715">MMDVCRAEQIPFKQVTEEVGRLPLGSSEKNVTIVRRPKTTRDVQSRYKTGVTSSSLSTPVAPRRSQSPSVTRTVPSTTPSYTKRAQSAERRRPSTPPSPPAPATPVNDASLEMQTNSKRLPGGRNSEGLWPSVTVRSLCVSFQSDTFSLPVTRKEKPASHSPLDHTLKPSSNFAHRQVETPNVQRKGTPERKRTPLRGRNAADQSENSKPVDNSHGRMIDQHLWPSRMGGKVSTSPSTMSVNHTDKTGKAFSSPLIGRGVSPLRRSPVADGSGRGLQKAHSELASRLSFDESAGVQHGLFATEDALQSSGLHKFSSYSVAERAASTTRTKFQSLPVPGSHSSRPASPSRTTLPSSSSTRGTRSPSRTRPSAPFPSGGSTTTQSSSSSSVLSFITDYRRGKKGANHIEDAHQLRLLYNGYLQWRFTNAQAYVALTSQRITSENTLYNVWNTISELWGSVTIGRIELQQVRQELKLGLMLNEQMVYLEDWALLEGDHSCSLSAAIESLEACTLRLPITGGAKADIVSLNNAVCSAADVMQAMCSSTHSLLSRVQGTNSLVTELADVIAQERAMVDECRDLLASAAAMQFDSSTLSNVLPAVAELQELKIGMKIQCMAMKRGFHDDGFVLTGLVSLYSKCRDIDSARFLFEQISRPDLVSWNAMISGYSSNGEMDCAVEMFRKLVASGGVVNSSTVVGLIPVFCPFGNLNLSRCIHGFSVKTGIDFNTSVCTALITVYSRLNEIESARQLFEGAPEENLVSWNAMISCYAQNGLTEKAIALFKQMQNSEVKPNPVTVTSILSACAQLGALRFGKWVHELVVRENFQSNIFVSTALVDMYAKCGSIKEAQDLFDSMPEKNVVSWNAMICGYGLHGLGREALGIYEKMLHSGLFPTGVTFLSVLYACSHAGLVSEGEKIYQSMAHYGIQARPEQYACMVDLLGRAGKLEKALQFINEMPVDPGPAEWGALLGACMIHKNKHLAQVASDHLFKLDTDNVGYHVLLSNIYSADQNYPAAAVVRQTVRKKKLVKTPGCTLIELGETLYIFTSGDKSNPQSVAIYAELEKLTAKMREAGFKAETEMAFHDVEEEEKEQMVNVHSEKLAIAFALINTKPETEIRIIKNLRVCLDCHNATKFISKITERVIVVRDANRFHHFKDGICSCGDFCSNLSPPFKLVSQKKPTSSFASSLSWSSSNSKGYKSESLSLITARYGRPSFNRSRDSSRKRNEPAEADPAVDVSTIRSPSVRLIDAQQNMVGVVSKGEAIRMAEEAELDLVILSPDADPPVVKIMDYNKYKYEQQKKKKEQQKKSSASRMDMKELKMGYNIDVHDYTVRLKAAQKFLNDGDKVKVIVQLKGRENEFRNIAIELIKRFQNDIGELGTEEAKNFRERNIFLVLLPNKAIQQRIQEQPKRKEKSVTDEALEKKVEDEVSANV</sequence>
<dbReference type="Gene3D" id="3.30.110.10">
    <property type="entry name" value="Translation initiation factor 3 (IF-3), C-terminal domain"/>
    <property type="match status" value="1"/>
</dbReference>
<feature type="region of interest" description="Disordered" evidence="13">
    <location>
        <begin position="1402"/>
        <end position="1430"/>
    </location>
</feature>
<dbReference type="FunFam" id="3.10.20.80:FF:000003">
    <property type="entry name" value="Translation initiation factor IF-3"/>
    <property type="match status" value="1"/>
</dbReference>
<dbReference type="FunFam" id="1.25.40.10:FF:001104">
    <property type="entry name" value="Uncharacterized protein"/>
    <property type="match status" value="1"/>
</dbReference>
<keyword evidence="18" id="KW-1185">Reference proteome</keyword>
<feature type="compositionally biased region" description="Low complexity" evidence="13">
    <location>
        <begin position="65"/>
        <end position="82"/>
    </location>
</feature>
<evidence type="ECO:0000256" key="8">
    <source>
        <dbReference type="ARBA" id="ARBA00022917"/>
    </source>
</evidence>
<feature type="repeat" description="PPR" evidence="11">
    <location>
        <begin position="755"/>
        <end position="789"/>
    </location>
</feature>
<feature type="repeat" description="PPR" evidence="11">
    <location>
        <begin position="825"/>
        <end position="855"/>
    </location>
</feature>
<comment type="function">
    <text evidence="10">Chloroplast translation initiation factor that is essential for the coordination of leaf and chloroplast development. IF-3 binds to the 30S ribosomal subunit and shifts the equilibrium between 70S ribosomes and their 50S and 30S subunits in favor of the free subunits, thus enhancing the availability of 30S subunits on which protein synthesis initiation begins.</text>
</comment>
<dbReference type="Pfam" id="PF00707">
    <property type="entry name" value="IF3_C"/>
    <property type="match status" value="1"/>
</dbReference>
<dbReference type="Pfam" id="PF20431">
    <property type="entry name" value="E_motif"/>
    <property type="match status" value="1"/>
</dbReference>
<dbReference type="NCBIfam" id="TIGR00756">
    <property type="entry name" value="PPR"/>
    <property type="match status" value="4"/>
</dbReference>
<evidence type="ECO:0000256" key="3">
    <source>
        <dbReference type="ARBA" id="ARBA00006643"/>
    </source>
</evidence>
<evidence type="ECO:0000256" key="10">
    <source>
        <dbReference type="ARBA" id="ARBA00057772"/>
    </source>
</evidence>
<dbReference type="InterPro" id="IPR011990">
    <property type="entry name" value="TPR-like_helical_dom_sf"/>
</dbReference>
<evidence type="ECO:0000256" key="6">
    <source>
        <dbReference type="ARBA" id="ARBA00022640"/>
    </source>
</evidence>
<dbReference type="InterPro" id="IPR036787">
    <property type="entry name" value="T_IF-3_N_sf"/>
</dbReference>
<evidence type="ECO:0000256" key="5">
    <source>
        <dbReference type="ARBA" id="ARBA00022540"/>
    </source>
</evidence>
<comment type="similarity">
    <text evidence="3">Belongs to the PPR family. PCMP-H subfamily.</text>
</comment>
<accession>A0A835IB84</accession>
<dbReference type="FunFam" id="1.25.40.10:FF:000333">
    <property type="entry name" value="Pentatricopeptide repeat-containing protein"/>
    <property type="match status" value="1"/>
</dbReference>
<feature type="compositionally biased region" description="Basic and acidic residues" evidence="13">
    <location>
        <begin position="152"/>
        <end position="167"/>
    </location>
</feature>
<dbReference type="SUPFAM" id="SSF55200">
    <property type="entry name" value="Translation initiation factor IF3, C-terminal domain"/>
    <property type="match status" value="1"/>
</dbReference>
<evidence type="ECO:0000259" key="16">
    <source>
        <dbReference type="Pfam" id="PF14432"/>
    </source>
</evidence>
<protein>
    <recommendedName>
        <fullName evidence="12">Translation initiation factor IF-3</fullName>
    </recommendedName>
</protein>
<dbReference type="NCBIfam" id="TIGR00168">
    <property type="entry name" value="infC"/>
    <property type="match status" value="1"/>
</dbReference>
<keyword evidence="4" id="KW-0150">Chloroplast</keyword>
<dbReference type="SUPFAM" id="SSF54364">
    <property type="entry name" value="Translation initiation factor IF3, N-terminal domain"/>
    <property type="match status" value="1"/>
</dbReference>
<feature type="compositionally biased region" description="Low complexity" evidence="13">
    <location>
        <begin position="337"/>
        <end position="386"/>
    </location>
</feature>
<feature type="repeat" description="PPR" evidence="11">
    <location>
        <begin position="654"/>
        <end position="688"/>
    </location>
</feature>
<feature type="compositionally biased region" description="Polar residues" evidence="13">
    <location>
        <begin position="46"/>
        <end position="58"/>
    </location>
</feature>
<comment type="similarity">
    <text evidence="2 12">Belongs to the IF-3 family.</text>
</comment>
<feature type="compositionally biased region" description="Polar residues" evidence="13">
    <location>
        <begin position="232"/>
        <end position="242"/>
    </location>
</feature>
<dbReference type="Pfam" id="PF13041">
    <property type="entry name" value="PPR_2"/>
    <property type="match status" value="2"/>
</dbReference>
<dbReference type="InterPro" id="IPR019815">
    <property type="entry name" value="Translation_initiation_fac_3_C"/>
</dbReference>
<comment type="subunit">
    <text evidence="12">Monomer.</text>
</comment>
<feature type="compositionally biased region" description="Basic and acidic residues" evidence="13">
    <location>
        <begin position="1214"/>
        <end position="1225"/>
    </location>
</feature>
<keyword evidence="5 12" id="KW-0396">Initiation factor</keyword>
<comment type="subcellular location">
    <subcellularLocation>
        <location evidence="1 12">Plastid</location>
        <location evidence="1 12">Chloroplast</location>
    </subcellularLocation>
</comment>
<dbReference type="InterPro" id="IPR046960">
    <property type="entry name" value="PPR_At4g14850-like_plant"/>
</dbReference>
<dbReference type="GO" id="GO:0009507">
    <property type="term" value="C:chloroplast"/>
    <property type="evidence" value="ECO:0007669"/>
    <property type="project" value="UniProtKB-SubCell"/>
</dbReference>
<dbReference type="GO" id="GO:0003729">
    <property type="term" value="F:mRNA binding"/>
    <property type="evidence" value="ECO:0007669"/>
    <property type="project" value="UniProtKB-ARBA"/>
</dbReference>
<organism evidence="17 18">
    <name type="scientific">Coptis chinensis</name>
    <dbReference type="NCBI Taxonomy" id="261450"/>
    <lineage>
        <taxon>Eukaryota</taxon>
        <taxon>Viridiplantae</taxon>
        <taxon>Streptophyta</taxon>
        <taxon>Embryophyta</taxon>
        <taxon>Tracheophyta</taxon>
        <taxon>Spermatophyta</taxon>
        <taxon>Magnoliopsida</taxon>
        <taxon>Ranunculales</taxon>
        <taxon>Ranunculaceae</taxon>
        <taxon>Coptidoideae</taxon>
        <taxon>Coptis</taxon>
    </lineage>
</organism>
<dbReference type="OrthoDB" id="185373at2759"/>
<keyword evidence="9" id="KW-0809">Transit peptide</keyword>
<feature type="compositionally biased region" description="Basic and acidic residues" evidence="13">
    <location>
        <begin position="1404"/>
        <end position="1424"/>
    </location>
</feature>
<feature type="domain" description="Translation initiation factor 3 C-terminal" evidence="14">
    <location>
        <begin position="1312"/>
        <end position="1395"/>
    </location>
</feature>
<dbReference type="GO" id="GO:0003743">
    <property type="term" value="F:translation initiation factor activity"/>
    <property type="evidence" value="ECO:0007669"/>
    <property type="project" value="UniProtKB-KW"/>
</dbReference>
<dbReference type="InterPro" id="IPR007573">
    <property type="entry name" value="QWRF"/>
</dbReference>
<evidence type="ECO:0000256" key="7">
    <source>
        <dbReference type="ARBA" id="ARBA00022737"/>
    </source>
</evidence>
<dbReference type="FunFam" id="3.30.110.10:FF:000003">
    <property type="entry name" value="Translation initiation factor IF-3"/>
    <property type="match status" value="1"/>
</dbReference>
<feature type="compositionally biased region" description="Polar residues" evidence="13">
    <location>
        <begin position="168"/>
        <end position="185"/>
    </location>
</feature>
<evidence type="ECO:0000259" key="14">
    <source>
        <dbReference type="Pfam" id="PF00707"/>
    </source>
</evidence>
<feature type="region of interest" description="Disordered" evidence="13">
    <location>
        <begin position="1211"/>
        <end position="1232"/>
    </location>
</feature>
<dbReference type="InterPro" id="IPR019814">
    <property type="entry name" value="Translation_initiation_fac_3_N"/>
</dbReference>
<keyword evidence="8 12" id="KW-0648">Protein biosynthesis</keyword>
<dbReference type="GO" id="GO:0008270">
    <property type="term" value="F:zinc ion binding"/>
    <property type="evidence" value="ECO:0007669"/>
    <property type="project" value="InterPro"/>
</dbReference>
<dbReference type="Gene3D" id="1.25.40.10">
    <property type="entry name" value="Tetratricopeptide repeat domain"/>
    <property type="match status" value="4"/>
</dbReference>
<feature type="compositionally biased region" description="Polar residues" evidence="13">
    <location>
        <begin position="202"/>
        <end position="211"/>
    </location>
</feature>
<evidence type="ECO:0000256" key="12">
    <source>
        <dbReference type="RuleBase" id="RU000646"/>
    </source>
</evidence>
<dbReference type="PANTHER" id="PTHR47926">
    <property type="entry name" value="PENTATRICOPEPTIDE REPEAT-CONTAINING PROTEIN"/>
    <property type="match status" value="1"/>
</dbReference>
<feature type="domain" description="DYW" evidence="16">
    <location>
        <begin position="1070"/>
        <end position="1161"/>
    </location>
</feature>
<dbReference type="PROSITE" id="PS00938">
    <property type="entry name" value="IF3"/>
    <property type="match status" value="1"/>
</dbReference>
<feature type="region of interest" description="Disordered" evidence="13">
    <location>
        <begin position="151"/>
        <end position="279"/>
    </location>
</feature>
<dbReference type="Proteomes" id="UP000631114">
    <property type="component" value="Unassembled WGS sequence"/>
</dbReference>
<keyword evidence="6" id="KW-0934">Plastid</keyword>
<dbReference type="InterPro" id="IPR032867">
    <property type="entry name" value="DYW_dom"/>
</dbReference>
<dbReference type="SUPFAM" id="SSF48452">
    <property type="entry name" value="TPR-like"/>
    <property type="match status" value="1"/>
</dbReference>
<dbReference type="Pfam" id="PF01535">
    <property type="entry name" value="PPR"/>
    <property type="match status" value="3"/>
</dbReference>
<dbReference type="EMBL" id="JADFTS010000003">
    <property type="protein sequence ID" value="KAF9614641.1"/>
    <property type="molecule type" value="Genomic_DNA"/>
</dbReference>
<evidence type="ECO:0000256" key="4">
    <source>
        <dbReference type="ARBA" id="ARBA00022528"/>
    </source>
</evidence>
<dbReference type="Gene3D" id="3.10.20.80">
    <property type="entry name" value="Translation initiation factor 3 (IF-3), N-terminal domain"/>
    <property type="match status" value="1"/>
</dbReference>
<evidence type="ECO:0000256" key="2">
    <source>
        <dbReference type="ARBA" id="ARBA00005439"/>
    </source>
</evidence>
<evidence type="ECO:0000256" key="11">
    <source>
        <dbReference type="PROSITE-ProRule" id="PRU00708"/>
    </source>
</evidence>
<evidence type="ECO:0000313" key="17">
    <source>
        <dbReference type="EMBL" id="KAF9614641.1"/>
    </source>
</evidence>
<dbReference type="InterPro" id="IPR002885">
    <property type="entry name" value="PPR_rpt"/>
</dbReference>
<dbReference type="InterPro" id="IPR001288">
    <property type="entry name" value="Translation_initiation_fac_3"/>
</dbReference>
<feature type="repeat" description="PPR" evidence="11">
    <location>
        <begin position="891"/>
        <end position="925"/>
    </location>
</feature>
<feature type="repeat" description="PPR" evidence="11">
    <location>
        <begin position="856"/>
        <end position="890"/>
    </location>
</feature>
<dbReference type="Pfam" id="PF04484">
    <property type="entry name" value="QWRF"/>
    <property type="match status" value="1"/>
</dbReference>
<evidence type="ECO:0000259" key="15">
    <source>
        <dbReference type="Pfam" id="PF05198"/>
    </source>
</evidence>
<feature type="region of interest" description="Disordered" evidence="13">
    <location>
        <begin position="34"/>
        <end position="109"/>
    </location>
</feature>
<name>A0A835IB84_9MAGN</name>
<proteinExistence type="inferred from homology"/>
<dbReference type="GO" id="GO:0009451">
    <property type="term" value="P:RNA modification"/>
    <property type="evidence" value="ECO:0007669"/>
    <property type="project" value="InterPro"/>
</dbReference>
<dbReference type="HAMAP" id="MF_00080">
    <property type="entry name" value="IF_3"/>
    <property type="match status" value="1"/>
</dbReference>
<dbReference type="Pfam" id="PF05198">
    <property type="entry name" value="IF3_N"/>
    <property type="match status" value="1"/>
</dbReference>
<keyword evidence="7" id="KW-0677">Repeat</keyword>
<evidence type="ECO:0000256" key="9">
    <source>
        <dbReference type="ARBA" id="ARBA00022946"/>
    </source>
</evidence>
<gene>
    <name evidence="17" type="ORF">IFM89_019618</name>
</gene>
<evidence type="ECO:0000256" key="1">
    <source>
        <dbReference type="ARBA" id="ARBA00004229"/>
    </source>
</evidence>
<evidence type="ECO:0000313" key="18">
    <source>
        <dbReference type="Proteomes" id="UP000631114"/>
    </source>
</evidence>
<reference evidence="17 18" key="1">
    <citation type="submission" date="2020-10" db="EMBL/GenBank/DDBJ databases">
        <title>The Coptis chinensis genome and diversification of protoberbering-type alkaloids.</title>
        <authorList>
            <person name="Wang B."/>
            <person name="Shu S."/>
            <person name="Song C."/>
            <person name="Liu Y."/>
        </authorList>
    </citation>
    <scope>NUCLEOTIDE SEQUENCE [LARGE SCALE GENOMIC DNA]</scope>
    <source>
        <strain evidence="17">HL-2020</strain>
        <tissue evidence="17">Leaf</tissue>
    </source>
</reference>
<dbReference type="FunFam" id="1.25.40.10:FF:000364">
    <property type="entry name" value="Pentatricopeptide repeat (PPR-like) superfamily protein"/>
    <property type="match status" value="1"/>
</dbReference>
<dbReference type="InterPro" id="IPR019813">
    <property type="entry name" value="Translation_initiation_fac3_CS"/>
</dbReference>
<comment type="caution">
    <text evidence="17">The sequence shown here is derived from an EMBL/GenBank/DDBJ whole genome shotgun (WGS) entry which is preliminary data.</text>
</comment>
<dbReference type="PROSITE" id="PS51375">
    <property type="entry name" value="PPR"/>
    <property type="match status" value="5"/>
</dbReference>